<dbReference type="Proteomes" id="UP000248544">
    <property type="component" value="Unassembled WGS sequence"/>
</dbReference>
<dbReference type="Pfam" id="PF03704">
    <property type="entry name" value="BTAD"/>
    <property type="match status" value="1"/>
</dbReference>
<dbReference type="Gene3D" id="1.25.40.10">
    <property type="entry name" value="Tetratricopeptide repeat domain"/>
    <property type="match status" value="1"/>
</dbReference>
<dbReference type="SMART" id="SM01043">
    <property type="entry name" value="BTAD"/>
    <property type="match status" value="1"/>
</dbReference>
<feature type="domain" description="OmpR/PhoB-type" evidence="5">
    <location>
        <begin position="27"/>
        <end position="100"/>
    </location>
</feature>
<evidence type="ECO:0000259" key="6">
    <source>
        <dbReference type="SMART" id="SM01043"/>
    </source>
</evidence>
<feature type="domain" description="Bacterial transcriptional activator" evidence="6">
    <location>
        <begin position="107"/>
        <end position="252"/>
    </location>
</feature>
<dbReference type="SMART" id="SM00862">
    <property type="entry name" value="Trans_reg_C"/>
    <property type="match status" value="1"/>
</dbReference>
<dbReference type="InterPro" id="IPR051677">
    <property type="entry name" value="AfsR-DnrI-RedD_regulator"/>
</dbReference>
<evidence type="ECO:0000256" key="2">
    <source>
        <dbReference type="ARBA" id="ARBA00023015"/>
    </source>
</evidence>
<dbReference type="InterPro" id="IPR011990">
    <property type="entry name" value="TPR-like_helical_dom_sf"/>
</dbReference>
<evidence type="ECO:0000256" key="1">
    <source>
        <dbReference type="ARBA" id="ARBA00005820"/>
    </source>
</evidence>
<accession>A0A2W2HZL6</accession>
<dbReference type="InterPro" id="IPR016032">
    <property type="entry name" value="Sig_transdc_resp-reg_C-effctor"/>
</dbReference>
<dbReference type="GO" id="GO:0003677">
    <property type="term" value="F:DNA binding"/>
    <property type="evidence" value="ECO:0007669"/>
    <property type="project" value="UniProtKB-KW"/>
</dbReference>
<dbReference type="EMBL" id="POUA01000130">
    <property type="protein sequence ID" value="PZG44014.1"/>
    <property type="molecule type" value="Genomic_DNA"/>
</dbReference>
<organism evidence="7 8">
    <name type="scientific">Spongiactinospora gelatinilytica</name>
    <dbReference type="NCBI Taxonomy" id="2666298"/>
    <lineage>
        <taxon>Bacteria</taxon>
        <taxon>Bacillati</taxon>
        <taxon>Actinomycetota</taxon>
        <taxon>Actinomycetes</taxon>
        <taxon>Streptosporangiales</taxon>
        <taxon>Streptosporangiaceae</taxon>
        <taxon>Spongiactinospora</taxon>
    </lineage>
</organism>
<dbReference type="CDD" id="cd15831">
    <property type="entry name" value="BTAD"/>
    <property type="match status" value="1"/>
</dbReference>
<dbReference type="SUPFAM" id="SSF46894">
    <property type="entry name" value="C-terminal effector domain of the bipartite response regulators"/>
    <property type="match status" value="1"/>
</dbReference>
<dbReference type="Gene3D" id="1.10.10.10">
    <property type="entry name" value="Winged helix-like DNA-binding domain superfamily/Winged helix DNA-binding domain"/>
    <property type="match status" value="1"/>
</dbReference>
<keyword evidence="8" id="KW-1185">Reference proteome</keyword>
<dbReference type="InterPro" id="IPR001867">
    <property type="entry name" value="OmpR/PhoB-type_DNA-bd"/>
</dbReference>
<sequence length="288" mass="32796">MRYVPLSRKGELMQFGILGVLEVLVANRRLPIRSANQQILLALLLCHCGTVARSGLLIDSLWPDDNGDRAKSRLRLQLHRLRRTLEAAVEITHESGGYILHVSPGSVDAWEFEQLVRRGRQALKAGQVTKGAYLLRTGLGKWRGPALSGLEDIPFLQRQAARLDEERMAALSDRIDADLRLNRPDDLIGELFALVREYPLRERLRGQLMLALYQSGRQAEALKVYRDGWHILSNDLGLEPSPELRRLEAAILASDSSLTLTWHTRGHHTHTNRHEHGKYCLHCSRWHR</sequence>
<evidence type="ECO:0000313" key="7">
    <source>
        <dbReference type="EMBL" id="PZG44014.1"/>
    </source>
</evidence>
<dbReference type="SUPFAM" id="SSF48452">
    <property type="entry name" value="TPR-like"/>
    <property type="match status" value="1"/>
</dbReference>
<protein>
    <recommendedName>
        <fullName evidence="9">OmpR/PhoB-type domain-containing protein</fullName>
    </recommendedName>
</protein>
<dbReference type="PANTHER" id="PTHR35807:SF1">
    <property type="entry name" value="TRANSCRIPTIONAL REGULATOR REDD"/>
    <property type="match status" value="1"/>
</dbReference>
<keyword evidence="2" id="KW-0805">Transcription regulation</keyword>
<comment type="caution">
    <text evidence="7">The sequence shown here is derived from an EMBL/GenBank/DDBJ whole genome shotgun (WGS) entry which is preliminary data.</text>
</comment>
<dbReference type="InterPro" id="IPR005158">
    <property type="entry name" value="BTAD"/>
</dbReference>
<keyword evidence="4" id="KW-0804">Transcription</keyword>
<comment type="similarity">
    <text evidence="1">Belongs to the AfsR/DnrI/RedD regulatory family.</text>
</comment>
<evidence type="ECO:0008006" key="9">
    <source>
        <dbReference type="Google" id="ProtNLM"/>
    </source>
</evidence>
<dbReference type="AlphaFoldDB" id="A0A2W2HZL6"/>
<dbReference type="InterPro" id="IPR036388">
    <property type="entry name" value="WH-like_DNA-bd_sf"/>
</dbReference>
<dbReference type="GO" id="GO:0000160">
    <property type="term" value="P:phosphorelay signal transduction system"/>
    <property type="evidence" value="ECO:0007669"/>
    <property type="project" value="InterPro"/>
</dbReference>
<gene>
    <name evidence="7" type="ORF">C1I98_17800</name>
</gene>
<evidence type="ECO:0000256" key="3">
    <source>
        <dbReference type="ARBA" id="ARBA00023125"/>
    </source>
</evidence>
<dbReference type="PANTHER" id="PTHR35807">
    <property type="entry name" value="TRANSCRIPTIONAL REGULATOR REDD-RELATED"/>
    <property type="match status" value="1"/>
</dbReference>
<evidence type="ECO:0000259" key="5">
    <source>
        <dbReference type="SMART" id="SM00862"/>
    </source>
</evidence>
<dbReference type="GO" id="GO:0006355">
    <property type="term" value="P:regulation of DNA-templated transcription"/>
    <property type="evidence" value="ECO:0007669"/>
    <property type="project" value="InterPro"/>
</dbReference>
<name>A0A2W2HZL6_9ACTN</name>
<proteinExistence type="inferred from homology"/>
<keyword evidence="3" id="KW-0238">DNA-binding</keyword>
<reference evidence="7 8" key="1">
    <citation type="submission" date="2018-01" db="EMBL/GenBank/DDBJ databases">
        <title>Draft genome sequence of Sphaerisporangium sp. 7K107.</title>
        <authorList>
            <person name="Sahin N."/>
            <person name="Saygin H."/>
            <person name="Ay H."/>
        </authorList>
    </citation>
    <scope>NUCLEOTIDE SEQUENCE [LARGE SCALE GENOMIC DNA]</scope>
    <source>
        <strain evidence="7 8">7K107</strain>
    </source>
</reference>
<evidence type="ECO:0000313" key="8">
    <source>
        <dbReference type="Proteomes" id="UP000248544"/>
    </source>
</evidence>
<evidence type="ECO:0000256" key="4">
    <source>
        <dbReference type="ARBA" id="ARBA00023163"/>
    </source>
</evidence>